<dbReference type="EMBL" id="VZSK01000835">
    <property type="protein sequence ID" value="NWY68266.1"/>
    <property type="molecule type" value="Genomic_DNA"/>
</dbReference>
<reference evidence="9 10" key="1">
    <citation type="submission" date="2019-09" db="EMBL/GenBank/DDBJ databases">
        <title>Bird 10,000 Genomes (B10K) Project - Family phase.</title>
        <authorList>
            <person name="Zhang G."/>
        </authorList>
    </citation>
    <scope>NUCLEOTIDE SEQUENCE [LARGE SCALE GENOMIC DNA]</scope>
    <source>
        <strain evidence="9">OUT-0015</strain>
        <tissue evidence="9">Blood</tissue>
    </source>
</reference>
<keyword evidence="7" id="KW-0175">Coiled coil</keyword>
<dbReference type="SUPFAM" id="SSF51045">
    <property type="entry name" value="WW domain"/>
    <property type="match status" value="1"/>
</dbReference>
<evidence type="ECO:0000256" key="5">
    <source>
        <dbReference type="ARBA" id="ARBA00022490"/>
    </source>
</evidence>
<name>A0A7K7GF74_ERIRU</name>
<feature type="non-terminal residue" evidence="9">
    <location>
        <position position="394"/>
    </location>
</feature>
<comment type="caution">
    <text evidence="9">The sequence shown here is derived from an EMBL/GenBank/DDBJ whole genome shotgun (WGS) entry which is preliminary data.</text>
</comment>
<feature type="region of interest" description="Disordered" evidence="8">
    <location>
        <begin position="21"/>
        <end position="93"/>
    </location>
</feature>
<dbReference type="InterPro" id="IPR036020">
    <property type="entry name" value="WW_dom_sf"/>
</dbReference>
<evidence type="ECO:0000256" key="3">
    <source>
        <dbReference type="ARBA" id="ARBA00004496"/>
    </source>
</evidence>
<dbReference type="GO" id="GO:0003713">
    <property type="term" value="F:transcription coactivator activity"/>
    <property type="evidence" value="ECO:0007669"/>
    <property type="project" value="TreeGrafter"/>
</dbReference>
<keyword evidence="10" id="KW-1185">Reference proteome</keyword>
<keyword evidence="5" id="KW-0963">Cytoplasm</keyword>
<gene>
    <name evidence="9" type="primary">Wwtr1</name>
    <name evidence="9" type="ORF">ERIRUB_R06502</name>
</gene>
<feature type="coiled-coil region" evidence="7">
    <location>
        <begin position="214"/>
        <end position="248"/>
    </location>
</feature>
<dbReference type="Gene3D" id="2.20.70.10">
    <property type="match status" value="1"/>
</dbReference>
<dbReference type="GO" id="GO:0005634">
    <property type="term" value="C:nucleus"/>
    <property type="evidence" value="ECO:0007669"/>
    <property type="project" value="UniProtKB-SubCell"/>
</dbReference>
<feature type="compositionally biased region" description="Basic and acidic residues" evidence="8">
    <location>
        <begin position="81"/>
        <end position="90"/>
    </location>
</feature>
<dbReference type="GO" id="GO:0005737">
    <property type="term" value="C:cytoplasm"/>
    <property type="evidence" value="ECO:0007669"/>
    <property type="project" value="UniProtKB-SubCell"/>
</dbReference>
<feature type="non-terminal residue" evidence="9">
    <location>
        <position position="1"/>
    </location>
</feature>
<dbReference type="PANTHER" id="PTHR17616">
    <property type="entry name" value="YES-ASSOCIATED PROTEIN YAP1 FAMILY MEMBER"/>
    <property type="match status" value="1"/>
</dbReference>
<comment type="subcellular location">
    <subcellularLocation>
        <location evidence="2">Cell junction</location>
        <location evidence="2">Tight junction</location>
    </subcellularLocation>
    <subcellularLocation>
        <location evidence="3">Cytoplasm</location>
    </subcellularLocation>
    <subcellularLocation>
        <location evidence="1">Nucleus</location>
    </subcellularLocation>
</comment>
<dbReference type="AlphaFoldDB" id="A0A7K7GF74"/>
<dbReference type="Proteomes" id="UP000529965">
    <property type="component" value="Unassembled WGS sequence"/>
</dbReference>
<evidence type="ECO:0000313" key="10">
    <source>
        <dbReference type="Proteomes" id="UP000529965"/>
    </source>
</evidence>
<evidence type="ECO:0000256" key="1">
    <source>
        <dbReference type="ARBA" id="ARBA00004123"/>
    </source>
</evidence>
<evidence type="ECO:0000256" key="4">
    <source>
        <dbReference type="ARBA" id="ARBA00022427"/>
    </source>
</evidence>
<dbReference type="PANTHER" id="PTHR17616:SF6">
    <property type="entry name" value="WW DOMAIN-CONTAINING TRANSCRIPTION REGULATOR PROTEIN 1"/>
    <property type="match status" value="1"/>
</dbReference>
<dbReference type="GO" id="GO:0045944">
    <property type="term" value="P:positive regulation of transcription by RNA polymerase II"/>
    <property type="evidence" value="ECO:0007669"/>
    <property type="project" value="TreeGrafter"/>
</dbReference>
<accession>A0A7K7GF74</accession>
<sequence length="394" mass="43079">DTELEALFNAVMNPRPSSWRKKILPESFFREPDSGSHSRQSSTDSGGVPARPPPVHGRSHSSPASLPGAGAAPQHGHLRQRSCDVTDERPLPPGWEMALTQTGQRYFLKVWWTQSPGTAHLSQVQHTCPRCPVLRPRCSTPVPGALCSVPGAAHLSQLQHTCPRCSTPVPVALCSLSAVLSAQSQLPPSPALPQQSRPPQPPALLALPAALATHQQHQQQQQQQKLRLQRIQMERERIRMRQEELLRQEAALCRQLPMDSENMVPVQTAVSSPAMAQDMRPVTNNGSDPFLSGPYHSREQSTDSGLGLGCYSIPTTPEDFLGNVDEMDTGEAAAQTALGMNPQHTRFPDFLDCLPGTNVDLGTLESEDLIPILSDVETQLESVLSKNEPFLTWL</sequence>
<dbReference type="Gene3D" id="6.20.430.10">
    <property type="match status" value="1"/>
</dbReference>
<dbReference type="GO" id="GO:0035329">
    <property type="term" value="P:hippo signaling"/>
    <property type="evidence" value="ECO:0007669"/>
    <property type="project" value="TreeGrafter"/>
</dbReference>
<protein>
    <submittedName>
        <fullName evidence="9">WWTR1 protein</fullName>
    </submittedName>
</protein>
<keyword evidence="4" id="KW-0796">Tight junction</keyword>
<evidence type="ECO:0000256" key="6">
    <source>
        <dbReference type="ARBA" id="ARBA00023242"/>
    </source>
</evidence>
<evidence type="ECO:0000313" key="9">
    <source>
        <dbReference type="EMBL" id="NWY68266.1"/>
    </source>
</evidence>
<dbReference type="InterPro" id="IPR051583">
    <property type="entry name" value="YAP1"/>
</dbReference>
<proteinExistence type="predicted"/>
<evidence type="ECO:0000256" key="8">
    <source>
        <dbReference type="SAM" id="MobiDB-lite"/>
    </source>
</evidence>
<dbReference type="GO" id="GO:0005923">
    <property type="term" value="C:bicellular tight junction"/>
    <property type="evidence" value="ECO:0007669"/>
    <property type="project" value="UniProtKB-SubCell"/>
</dbReference>
<organism evidence="9 10">
    <name type="scientific">Erithacus rubecula</name>
    <name type="common">European robin</name>
    <dbReference type="NCBI Taxonomy" id="37610"/>
    <lineage>
        <taxon>Eukaryota</taxon>
        <taxon>Metazoa</taxon>
        <taxon>Chordata</taxon>
        <taxon>Craniata</taxon>
        <taxon>Vertebrata</taxon>
        <taxon>Euteleostomi</taxon>
        <taxon>Archelosauria</taxon>
        <taxon>Archosauria</taxon>
        <taxon>Dinosauria</taxon>
        <taxon>Saurischia</taxon>
        <taxon>Theropoda</taxon>
        <taxon>Coelurosauria</taxon>
        <taxon>Aves</taxon>
        <taxon>Neognathae</taxon>
        <taxon>Neoaves</taxon>
        <taxon>Telluraves</taxon>
        <taxon>Australaves</taxon>
        <taxon>Passeriformes</taxon>
        <taxon>Turdidae</taxon>
        <taxon>Erithacus</taxon>
    </lineage>
</organism>
<evidence type="ECO:0000256" key="7">
    <source>
        <dbReference type="SAM" id="Coils"/>
    </source>
</evidence>
<evidence type="ECO:0000256" key="2">
    <source>
        <dbReference type="ARBA" id="ARBA00004435"/>
    </source>
</evidence>
<feature type="compositionally biased region" description="Low complexity" evidence="8">
    <location>
        <begin position="60"/>
        <end position="73"/>
    </location>
</feature>
<keyword evidence="4" id="KW-0965">Cell junction</keyword>
<keyword evidence="6" id="KW-0539">Nucleus</keyword>